<gene>
    <name evidence="4" type="ORF">A5886_001675</name>
</gene>
<evidence type="ECO:0000256" key="1">
    <source>
        <dbReference type="ARBA" id="ARBA00023015"/>
    </source>
</evidence>
<protein>
    <recommendedName>
        <fullName evidence="3">Mga helix-turn-helix domain-containing protein</fullName>
    </recommendedName>
</protein>
<dbReference type="InterPro" id="IPR036388">
    <property type="entry name" value="WH-like_DNA-bd_sf"/>
</dbReference>
<evidence type="ECO:0000313" key="4">
    <source>
        <dbReference type="EMBL" id="OTN76598.1"/>
    </source>
</evidence>
<feature type="domain" description="Mga helix-turn-helix" evidence="3">
    <location>
        <begin position="10"/>
        <end position="60"/>
    </location>
</feature>
<dbReference type="Proteomes" id="UP000195043">
    <property type="component" value="Unassembled WGS sequence"/>
</dbReference>
<proteinExistence type="predicted"/>
<dbReference type="AlphaFoldDB" id="A0A242A6D5"/>
<sequence length="488" mass="56573">MNLMQLLEKNQQVHFQILAIFFQEGSEISYKKLAKKLSVSAPTLQKEMQNLDQSLRTFHEDATISFGENDRVHLTLPVDFDLREFLYQYLLEAVDFQILSYVFFHREESTTKMMLDLMLSEASLFRHFKAINALLAEFDIQLKNKKLVGDERQIRFFFFQFFSQSYPEAKLKSHFARSSTDNLIKVIERQLAVDLSKGQESKLSLWLGLMEARFDYRGSQQHEFSYDLLKSLENDADFQVLRNVMGRYLSRFAVSWSDYETVYLYLFLLAEGIIVPTVADKTSGHYFWSRIQQSNTVMLQALYGMTAANDQQDALQGILSSISVQSMFIHGAIIAFAELQPETVSNSHDLTVSQKAIASLAQQSTHAYSIEKTRHLVNELLLVQDWLQVTQEQKFVVGILLSQSHLRSAFLRRFLMKELAGYPNIHFEKAPSSVYDLLIVDHPSLSEGYRYKRQMILTGGVNPFEEERLHSIVEEIRRNNLESELERV</sequence>
<name>A0A242A6D5_9ENTE</name>
<accession>A0A242A6D5</accession>
<dbReference type="PANTHER" id="PTHR30185">
    <property type="entry name" value="CRYPTIC BETA-GLUCOSIDE BGL OPERON ANTITERMINATOR"/>
    <property type="match status" value="1"/>
</dbReference>
<keyword evidence="2" id="KW-0804">Transcription</keyword>
<dbReference type="PANTHER" id="PTHR30185:SF18">
    <property type="entry name" value="TRANSCRIPTIONAL REGULATOR MTLR"/>
    <property type="match status" value="1"/>
</dbReference>
<dbReference type="EMBL" id="NGKU01000001">
    <property type="protein sequence ID" value="OTN76598.1"/>
    <property type="molecule type" value="Genomic_DNA"/>
</dbReference>
<dbReference type="Pfam" id="PF05043">
    <property type="entry name" value="Mga"/>
    <property type="match status" value="2"/>
</dbReference>
<reference evidence="4 5" key="1">
    <citation type="submission" date="2017-05" db="EMBL/GenBank/DDBJ databases">
        <title>The Genome Sequence of Enterococcus sp. 8G7_MSG3316.</title>
        <authorList>
            <consortium name="The Broad Institute Genomics Platform"/>
            <consortium name="The Broad Institute Genomic Center for Infectious Diseases"/>
            <person name="Earl A."/>
            <person name="Manson A."/>
            <person name="Schwartman J."/>
            <person name="Gilmore M."/>
            <person name="Abouelleil A."/>
            <person name="Cao P."/>
            <person name="Chapman S."/>
            <person name="Cusick C."/>
            <person name="Shea T."/>
            <person name="Young S."/>
            <person name="Neafsey D."/>
            <person name="Nusbaum C."/>
            <person name="Birren B."/>
        </authorList>
    </citation>
    <scope>NUCLEOTIDE SEQUENCE [LARGE SCALE GENOMIC DNA]</scope>
    <source>
        <strain evidence="4 5">8G7_MSG3316</strain>
    </source>
</reference>
<keyword evidence="1" id="KW-0805">Transcription regulation</keyword>
<evidence type="ECO:0000313" key="5">
    <source>
        <dbReference type="Proteomes" id="UP000195043"/>
    </source>
</evidence>
<evidence type="ECO:0000256" key="2">
    <source>
        <dbReference type="ARBA" id="ARBA00023163"/>
    </source>
</evidence>
<dbReference type="InterPro" id="IPR007737">
    <property type="entry name" value="Mga_HTH"/>
</dbReference>
<dbReference type="InterPro" id="IPR050661">
    <property type="entry name" value="BglG_antiterminators"/>
</dbReference>
<feature type="domain" description="Mga helix-turn-helix" evidence="3">
    <location>
        <begin position="79"/>
        <end position="162"/>
    </location>
</feature>
<keyword evidence="5" id="KW-1185">Reference proteome</keyword>
<comment type="caution">
    <text evidence="4">The sequence shown here is derived from an EMBL/GenBank/DDBJ whole genome shotgun (WGS) entry which is preliminary data.</text>
</comment>
<dbReference type="Gene3D" id="1.10.10.10">
    <property type="entry name" value="Winged helix-like DNA-binding domain superfamily/Winged helix DNA-binding domain"/>
    <property type="match status" value="1"/>
</dbReference>
<organism evidence="4 5">
    <name type="scientific">Candidatus Enterococcus testudinis</name>
    <dbReference type="NCBI Taxonomy" id="1834191"/>
    <lineage>
        <taxon>Bacteria</taxon>
        <taxon>Bacillati</taxon>
        <taxon>Bacillota</taxon>
        <taxon>Bacilli</taxon>
        <taxon>Lactobacillales</taxon>
        <taxon>Enterococcaceae</taxon>
        <taxon>Enterococcus</taxon>
    </lineage>
</organism>
<dbReference type="STRING" id="1834191.A5886_001675"/>
<evidence type="ECO:0000259" key="3">
    <source>
        <dbReference type="Pfam" id="PF05043"/>
    </source>
</evidence>